<dbReference type="Proteomes" id="UP000295703">
    <property type="component" value="Unassembled WGS sequence"/>
</dbReference>
<keyword evidence="5" id="KW-1185">Reference proteome</keyword>
<comment type="caution">
    <text evidence="4">The sequence shown here is derived from an EMBL/GenBank/DDBJ whole genome shotgun (WGS) entry which is preliminary data.</text>
</comment>
<feature type="chain" id="PRO_5020574014" description="GLEYA adhesin domain-containing protein" evidence="2">
    <location>
        <begin position="17"/>
        <end position="408"/>
    </location>
</feature>
<dbReference type="EMBL" id="RYZW01000003">
    <property type="protein sequence ID" value="TDZ74651.1"/>
    <property type="molecule type" value="Genomic_DNA"/>
</dbReference>
<name>A0A4R8RUV3_COLTR</name>
<dbReference type="Gene3D" id="2.60.120.1560">
    <property type="match status" value="1"/>
</dbReference>
<dbReference type="AlphaFoldDB" id="A0A4R8RUV3"/>
<feature type="region of interest" description="Disordered" evidence="1">
    <location>
        <begin position="116"/>
        <end position="149"/>
    </location>
</feature>
<proteinExistence type="predicted"/>
<organism evidence="4 5">
    <name type="scientific">Colletotrichum trifolii</name>
    <dbReference type="NCBI Taxonomy" id="5466"/>
    <lineage>
        <taxon>Eukaryota</taxon>
        <taxon>Fungi</taxon>
        <taxon>Dikarya</taxon>
        <taxon>Ascomycota</taxon>
        <taxon>Pezizomycotina</taxon>
        <taxon>Sordariomycetes</taxon>
        <taxon>Hypocreomycetidae</taxon>
        <taxon>Glomerellales</taxon>
        <taxon>Glomerellaceae</taxon>
        <taxon>Colletotrichum</taxon>
        <taxon>Colletotrichum orbiculare species complex</taxon>
    </lineage>
</organism>
<dbReference type="InterPro" id="IPR018871">
    <property type="entry name" value="GLEYA_adhesin_domain"/>
</dbReference>
<evidence type="ECO:0000256" key="2">
    <source>
        <dbReference type="SAM" id="SignalP"/>
    </source>
</evidence>
<evidence type="ECO:0000259" key="3">
    <source>
        <dbReference type="Pfam" id="PF10528"/>
    </source>
</evidence>
<keyword evidence="2" id="KW-0732">Signal</keyword>
<accession>A0A4R8RUV3</accession>
<evidence type="ECO:0000256" key="1">
    <source>
        <dbReference type="SAM" id="MobiDB-lite"/>
    </source>
</evidence>
<reference evidence="4 5" key="1">
    <citation type="submission" date="2018-12" db="EMBL/GenBank/DDBJ databases">
        <title>Genome sequence and assembly of Colletotrichum trifolii.</title>
        <authorList>
            <person name="Gan P."/>
            <person name="Shirasu K."/>
        </authorList>
    </citation>
    <scope>NUCLEOTIDE SEQUENCE [LARGE SCALE GENOMIC DNA]</scope>
    <source>
        <strain evidence="4 5">543-2</strain>
    </source>
</reference>
<dbReference type="STRING" id="5466.A0A4R8RUV3"/>
<protein>
    <recommendedName>
        <fullName evidence="3">GLEYA adhesin domain-containing protein</fullName>
    </recommendedName>
</protein>
<dbReference type="Pfam" id="PF10528">
    <property type="entry name" value="GLEYA"/>
    <property type="match status" value="1"/>
</dbReference>
<feature type="signal peptide" evidence="2">
    <location>
        <begin position="1"/>
        <end position="16"/>
    </location>
</feature>
<sequence>MRSSLGIEVILVCCLCRYLCDNRAGVGWAQELLQTHFLSNVNDSEASPTASLPAKRSVHVRRRAALPVLITGTKPACASSCPDVTAYWSACQCFKDITVVAVTVVAPSTAQVTSAGSLTPVISSSEPESTPAISSSEPPSVPPTSTSTSVPERECKRVFQFFGILRALVQPARIYYFSIHSGASHFTTSSSIRNRPSRTVTSSTPSPTLRCSSGVRFDLHAVDEASARCTCLLNKRTAPTNDDLRFLVEGYRTQIYGVTNTIGVQTNNDSAPLSWPGFSVYLDSTSKCNTLKYRGFINPAATGNYTMTAPFPDDILLLWVGEKALSGGTRSNDSDFLGQHDRLDRSRLRHTFRVEDTSKFVPMRVYWSNKDGPSKFSVTTTNSNGSVILSDCTMYGNPVVVQSCPGAG</sequence>
<gene>
    <name evidence="4" type="ORF">CTRI78_v000633</name>
</gene>
<feature type="compositionally biased region" description="Low complexity" evidence="1">
    <location>
        <begin position="134"/>
        <end position="149"/>
    </location>
</feature>
<evidence type="ECO:0000313" key="4">
    <source>
        <dbReference type="EMBL" id="TDZ74651.1"/>
    </source>
</evidence>
<feature type="compositionally biased region" description="Polar residues" evidence="1">
    <location>
        <begin position="116"/>
        <end position="133"/>
    </location>
</feature>
<evidence type="ECO:0000313" key="5">
    <source>
        <dbReference type="Proteomes" id="UP000295703"/>
    </source>
</evidence>
<feature type="domain" description="GLEYA adhesin" evidence="3">
    <location>
        <begin position="290"/>
        <end position="381"/>
    </location>
</feature>